<dbReference type="Gene3D" id="3.30.160.60">
    <property type="entry name" value="Classic Zinc Finger"/>
    <property type="match status" value="2"/>
</dbReference>
<protein>
    <recommendedName>
        <fullName evidence="6">C2H2-type domain-containing protein</fullName>
    </recommendedName>
</protein>
<proteinExistence type="predicted"/>
<evidence type="ECO:0000256" key="5">
    <source>
        <dbReference type="PROSITE-ProRule" id="PRU00042"/>
    </source>
</evidence>
<reference evidence="7" key="2">
    <citation type="submission" date="2025-08" db="UniProtKB">
        <authorList>
            <consortium name="Ensembl"/>
        </authorList>
    </citation>
    <scope>IDENTIFICATION</scope>
</reference>
<dbReference type="PROSITE" id="PS00028">
    <property type="entry name" value="ZINC_FINGER_C2H2_1"/>
    <property type="match status" value="1"/>
</dbReference>
<evidence type="ECO:0000256" key="1">
    <source>
        <dbReference type="ARBA" id="ARBA00022723"/>
    </source>
</evidence>
<dbReference type="Pfam" id="PF13894">
    <property type="entry name" value="zf-C2H2_4"/>
    <property type="match status" value="1"/>
</dbReference>
<dbReference type="GO" id="GO:0000978">
    <property type="term" value="F:RNA polymerase II cis-regulatory region sequence-specific DNA binding"/>
    <property type="evidence" value="ECO:0007669"/>
    <property type="project" value="TreeGrafter"/>
</dbReference>
<feature type="domain" description="C2H2-type" evidence="6">
    <location>
        <begin position="10"/>
        <end position="37"/>
    </location>
</feature>
<dbReference type="GO" id="GO:0045944">
    <property type="term" value="P:positive regulation of transcription by RNA polymerase II"/>
    <property type="evidence" value="ECO:0007669"/>
    <property type="project" value="TreeGrafter"/>
</dbReference>
<keyword evidence="3 5" id="KW-0863">Zinc-finger</keyword>
<keyword evidence="1" id="KW-0479">Metal-binding</keyword>
<evidence type="ECO:0000259" key="6">
    <source>
        <dbReference type="PROSITE" id="PS50157"/>
    </source>
</evidence>
<dbReference type="GO" id="GO:0050769">
    <property type="term" value="P:positive regulation of neurogenesis"/>
    <property type="evidence" value="ECO:0007669"/>
    <property type="project" value="TreeGrafter"/>
</dbReference>
<keyword evidence="4" id="KW-0862">Zinc</keyword>
<feature type="domain" description="C2H2-type" evidence="6">
    <location>
        <begin position="38"/>
        <end position="66"/>
    </location>
</feature>
<sequence>MGMHTYLRPHKCPSCSFASKNRKDLRRHMMTHTNEKPFTCRICGQRFNRNGHLKFHMERLHSQDPLTRKTHSGGGSQQQTFIVSSDEEALAMLQSLQAGQTISQLLFLSLLQPCRQYRPSVSCCFSLCCSPAGSTDHQSAVVSLSVAALQAGQTISPEQLQKALGQDHIIMSQEQGRGQDNIIVSQEQGLEYQEEATYIQQITTVDGQTLRHSRCRHAADTNSRSCYNSRASSMM</sequence>
<evidence type="ECO:0000256" key="3">
    <source>
        <dbReference type="ARBA" id="ARBA00022771"/>
    </source>
</evidence>
<dbReference type="Ensembl" id="ENSHHUT00000078001.1">
    <property type="protein sequence ID" value="ENSHHUP00000075527.1"/>
    <property type="gene ID" value="ENSHHUG00000044248.1"/>
</dbReference>
<dbReference type="PANTHER" id="PTHR24403">
    <property type="entry name" value="ZINC FINGER PROTEIN"/>
    <property type="match status" value="1"/>
</dbReference>
<dbReference type="FunFam" id="3.30.160.60:FF:000624">
    <property type="entry name" value="zinc finger protein 697"/>
    <property type="match status" value="1"/>
</dbReference>
<dbReference type="Proteomes" id="UP000314982">
    <property type="component" value="Unassembled WGS sequence"/>
</dbReference>
<dbReference type="GO" id="GO:0008270">
    <property type="term" value="F:zinc ion binding"/>
    <property type="evidence" value="ECO:0007669"/>
    <property type="project" value="UniProtKB-KW"/>
</dbReference>
<dbReference type="SMART" id="SM00355">
    <property type="entry name" value="ZnF_C2H2"/>
    <property type="match status" value="2"/>
</dbReference>
<accession>A0A4W5QHG7</accession>
<reference evidence="7" key="3">
    <citation type="submission" date="2025-09" db="UniProtKB">
        <authorList>
            <consortium name="Ensembl"/>
        </authorList>
    </citation>
    <scope>IDENTIFICATION</scope>
</reference>
<dbReference type="AlphaFoldDB" id="A0A4W5QHG7"/>
<reference evidence="8" key="1">
    <citation type="submission" date="2018-06" db="EMBL/GenBank/DDBJ databases">
        <title>Genome assembly of Danube salmon.</title>
        <authorList>
            <person name="Macqueen D.J."/>
            <person name="Gundappa M.K."/>
        </authorList>
    </citation>
    <scope>NUCLEOTIDE SEQUENCE [LARGE SCALE GENOMIC DNA]</scope>
</reference>
<evidence type="ECO:0000313" key="8">
    <source>
        <dbReference type="Proteomes" id="UP000314982"/>
    </source>
</evidence>
<keyword evidence="8" id="KW-1185">Reference proteome</keyword>
<organism evidence="7 8">
    <name type="scientific">Hucho hucho</name>
    <name type="common">huchen</name>
    <dbReference type="NCBI Taxonomy" id="62062"/>
    <lineage>
        <taxon>Eukaryota</taxon>
        <taxon>Metazoa</taxon>
        <taxon>Chordata</taxon>
        <taxon>Craniata</taxon>
        <taxon>Vertebrata</taxon>
        <taxon>Euteleostomi</taxon>
        <taxon>Actinopterygii</taxon>
        <taxon>Neopterygii</taxon>
        <taxon>Teleostei</taxon>
        <taxon>Protacanthopterygii</taxon>
        <taxon>Salmoniformes</taxon>
        <taxon>Salmonidae</taxon>
        <taxon>Salmoninae</taxon>
        <taxon>Hucho</taxon>
    </lineage>
</organism>
<dbReference type="GeneTree" id="ENSGT00940000158508"/>
<evidence type="ECO:0000256" key="4">
    <source>
        <dbReference type="ARBA" id="ARBA00022833"/>
    </source>
</evidence>
<evidence type="ECO:0000256" key="2">
    <source>
        <dbReference type="ARBA" id="ARBA00022737"/>
    </source>
</evidence>
<name>A0A4W5QHG7_9TELE</name>
<dbReference type="InterPro" id="IPR013087">
    <property type="entry name" value="Znf_C2H2_type"/>
</dbReference>
<dbReference type="PANTHER" id="PTHR24403:SF36">
    <property type="entry name" value="ZINC FINGER PROTEIN 335"/>
    <property type="match status" value="1"/>
</dbReference>
<dbReference type="GO" id="GO:0007420">
    <property type="term" value="P:brain development"/>
    <property type="evidence" value="ECO:0007669"/>
    <property type="project" value="TreeGrafter"/>
</dbReference>
<dbReference type="PROSITE" id="PS50157">
    <property type="entry name" value="ZINC_FINGER_C2H2_2"/>
    <property type="match status" value="2"/>
</dbReference>
<keyword evidence="2" id="KW-0677">Repeat</keyword>
<dbReference type="InterPro" id="IPR036236">
    <property type="entry name" value="Znf_C2H2_sf"/>
</dbReference>
<dbReference type="Pfam" id="PF00096">
    <property type="entry name" value="zf-C2H2"/>
    <property type="match status" value="1"/>
</dbReference>
<dbReference type="SUPFAM" id="SSF57667">
    <property type="entry name" value="beta-beta-alpha zinc fingers"/>
    <property type="match status" value="1"/>
</dbReference>
<evidence type="ECO:0000313" key="7">
    <source>
        <dbReference type="Ensembl" id="ENSHHUP00000075527.1"/>
    </source>
</evidence>
<dbReference type="GO" id="GO:0005634">
    <property type="term" value="C:nucleus"/>
    <property type="evidence" value="ECO:0007669"/>
    <property type="project" value="TreeGrafter"/>
</dbReference>
<dbReference type="InterPro" id="IPR050688">
    <property type="entry name" value="Zinc_finger/UBP_domain"/>
</dbReference>